<keyword evidence="2" id="KW-1185">Reference proteome</keyword>
<proteinExistence type="predicted"/>
<accession>A0A5P8VZ73</accession>
<dbReference type="Proteomes" id="UP000326678">
    <property type="component" value="Chromosome Gxm1"/>
</dbReference>
<reference evidence="1 2" key="1">
    <citation type="submission" date="2019-10" db="EMBL/GenBank/DDBJ databases">
        <title>Genomic and transcriptomic insights into the perfect genentic adaptation of a filamentous nitrogen-fixing cyanobacterium to rice fields.</title>
        <authorList>
            <person name="Chen Z."/>
        </authorList>
    </citation>
    <scope>NUCLEOTIDE SEQUENCE [LARGE SCALE GENOMIC DNA]</scope>
    <source>
        <strain evidence="1">CCNUC1</strain>
    </source>
</reference>
<gene>
    <name evidence="1" type="ORF">GXM_03181</name>
</gene>
<dbReference type="KEGG" id="nsh:GXM_03181"/>
<name>A0A5P8VZ73_9NOSO</name>
<protein>
    <submittedName>
        <fullName evidence="1">Uncharacterized protein</fullName>
    </submittedName>
</protein>
<dbReference type="AlphaFoldDB" id="A0A5P8VZ73"/>
<sequence length="37" mass="4259">MLGLVQDFTQPLTIIKNVYSAYRLDENTKILAVKSFQ</sequence>
<evidence type="ECO:0000313" key="1">
    <source>
        <dbReference type="EMBL" id="QFS45704.1"/>
    </source>
</evidence>
<dbReference type="EMBL" id="CP045226">
    <property type="protein sequence ID" value="QFS45704.1"/>
    <property type="molecule type" value="Genomic_DNA"/>
</dbReference>
<evidence type="ECO:0000313" key="2">
    <source>
        <dbReference type="Proteomes" id="UP000326678"/>
    </source>
</evidence>
<organism evidence="1 2">
    <name type="scientific">Nostoc sphaeroides CCNUC1</name>
    <dbReference type="NCBI Taxonomy" id="2653204"/>
    <lineage>
        <taxon>Bacteria</taxon>
        <taxon>Bacillati</taxon>
        <taxon>Cyanobacteriota</taxon>
        <taxon>Cyanophyceae</taxon>
        <taxon>Nostocales</taxon>
        <taxon>Nostocaceae</taxon>
        <taxon>Nostoc</taxon>
    </lineage>
</organism>